<dbReference type="Proteomes" id="UP000030645">
    <property type="component" value="Unassembled WGS sequence"/>
</dbReference>
<evidence type="ECO:0000313" key="2">
    <source>
        <dbReference type="Proteomes" id="UP000030645"/>
    </source>
</evidence>
<proteinExistence type="predicted"/>
<organism evidence="1 2">
    <name type="scientific">Morus notabilis</name>
    <dbReference type="NCBI Taxonomy" id="981085"/>
    <lineage>
        <taxon>Eukaryota</taxon>
        <taxon>Viridiplantae</taxon>
        <taxon>Streptophyta</taxon>
        <taxon>Embryophyta</taxon>
        <taxon>Tracheophyta</taxon>
        <taxon>Spermatophyta</taxon>
        <taxon>Magnoliopsida</taxon>
        <taxon>eudicotyledons</taxon>
        <taxon>Gunneridae</taxon>
        <taxon>Pentapetalae</taxon>
        <taxon>rosids</taxon>
        <taxon>fabids</taxon>
        <taxon>Rosales</taxon>
        <taxon>Moraceae</taxon>
        <taxon>Moreae</taxon>
        <taxon>Morus</taxon>
    </lineage>
</organism>
<reference evidence="2" key="1">
    <citation type="submission" date="2013-01" db="EMBL/GenBank/DDBJ databases">
        <title>Draft Genome Sequence of a Mulberry Tree, Morus notabilis C.K. Schneid.</title>
        <authorList>
            <person name="He N."/>
            <person name="Zhao S."/>
        </authorList>
    </citation>
    <scope>NUCLEOTIDE SEQUENCE</scope>
</reference>
<gene>
    <name evidence="1" type="ORF">L484_002948</name>
</gene>
<dbReference type="EMBL" id="KE344271">
    <property type="protein sequence ID" value="EXB55872.1"/>
    <property type="molecule type" value="Genomic_DNA"/>
</dbReference>
<name>W9R6L9_9ROSA</name>
<keyword evidence="2" id="KW-1185">Reference proteome</keyword>
<evidence type="ECO:0000313" key="1">
    <source>
        <dbReference type="EMBL" id="EXB55872.1"/>
    </source>
</evidence>
<accession>W9R6L9</accession>
<protein>
    <submittedName>
        <fullName evidence="1">Uncharacterized protein</fullName>
    </submittedName>
</protein>
<dbReference type="AlphaFoldDB" id="W9R6L9"/>
<sequence length="83" mass="9036">MEQTPKDNWSPSSSSLTTSYATALQSSLWFDDVTIFIVTPSDCDKVGGGAASRLRGDNGVDVEYKKITNESPTQTDVWGDTEE</sequence>